<dbReference type="EMBL" id="BIFR01000002">
    <property type="protein sequence ID" value="GCE15270.1"/>
    <property type="molecule type" value="Genomic_DNA"/>
</dbReference>
<keyword evidence="1" id="KW-0472">Membrane</keyword>
<feature type="transmembrane region" description="Helical" evidence="1">
    <location>
        <begin position="60"/>
        <end position="80"/>
    </location>
</feature>
<dbReference type="Proteomes" id="UP000287352">
    <property type="component" value="Unassembled WGS sequence"/>
</dbReference>
<comment type="caution">
    <text evidence="2">The sequence shown here is derived from an EMBL/GenBank/DDBJ whole genome shotgun (WGS) entry which is preliminary data.</text>
</comment>
<evidence type="ECO:0000256" key="1">
    <source>
        <dbReference type="SAM" id="Phobius"/>
    </source>
</evidence>
<keyword evidence="3" id="KW-1185">Reference proteome</keyword>
<evidence type="ECO:0000313" key="3">
    <source>
        <dbReference type="Proteomes" id="UP000287352"/>
    </source>
</evidence>
<name>A0A402A7W8_9CHLR</name>
<organism evidence="2 3">
    <name type="scientific">Tengunoibacter tsumagoiensis</name>
    <dbReference type="NCBI Taxonomy" id="2014871"/>
    <lineage>
        <taxon>Bacteria</taxon>
        <taxon>Bacillati</taxon>
        <taxon>Chloroflexota</taxon>
        <taxon>Ktedonobacteria</taxon>
        <taxon>Ktedonobacterales</taxon>
        <taxon>Dictyobacteraceae</taxon>
        <taxon>Tengunoibacter</taxon>
    </lineage>
</organism>
<reference evidence="3" key="1">
    <citation type="submission" date="2018-12" db="EMBL/GenBank/DDBJ databases">
        <title>Tengunoibacter tsumagoiensis gen. nov., sp. nov., Dictyobacter kobayashii sp. nov., D. alpinus sp. nov., and D. joshuensis sp. nov. and description of Dictyobacteraceae fam. nov. within the order Ktedonobacterales isolated from Tengu-no-mugimeshi.</title>
        <authorList>
            <person name="Wang C.M."/>
            <person name="Zheng Y."/>
            <person name="Sakai Y."/>
            <person name="Toyoda A."/>
            <person name="Minakuchi Y."/>
            <person name="Abe K."/>
            <person name="Yokota A."/>
            <person name="Yabe S."/>
        </authorList>
    </citation>
    <scope>NUCLEOTIDE SEQUENCE [LARGE SCALE GENOMIC DNA]</scope>
    <source>
        <strain evidence="3">Uno3</strain>
    </source>
</reference>
<feature type="transmembrane region" description="Helical" evidence="1">
    <location>
        <begin position="26"/>
        <end position="48"/>
    </location>
</feature>
<evidence type="ECO:0000313" key="2">
    <source>
        <dbReference type="EMBL" id="GCE15270.1"/>
    </source>
</evidence>
<keyword evidence="1" id="KW-1133">Transmembrane helix</keyword>
<accession>A0A402A7W8</accession>
<dbReference type="AlphaFoldDB" id="A0A402A7W8"/>
<protein>
    <submittedName>
        <fullName evidence="2">Uncharacterized protein</fullName>
    </submittedName>
</protein>
<sequence length="189" mass="21698">MSDMSWDELKQRDFIALNKRLEQVMFLRLLVLLLPYANGFVVGFVIIYEALVLPVALSVYITPVTIIIMLVGAMVVYFILKRRDVNAILQPSFHAWFTQYGMEATATVIGREASKDEDGDLIYWLEFAWSHPDTQQRSTKRISTTTVTDYNACPLESTHPVLFDPVHPNICQFYRSQLKATEIIVGYLE</sequence>
<gene>
    <name evidence="2" type="ORF">KTT_51290</name>
</gene>
<proteinExistence type="predicted"/>
<keyword evidence="1" id="KW-0812">Transmembrane</keyword>